<keyword evidence="10 14" id="KW-0472">Membrane</keyword>
<feature type="transmembrane region" description="Helical" evidence="14">
    <location>
        <begin position="121"/>
        <end position="140"/>
    </location>
</feature>
<reference evidence="16" key="1">
    <citation type="journal article" date="2018" name="Nat. Microbiol.">
        <title>Leveraging single-cell genomics to expand the fungal tree of life.</title>
        <authorList>
            <person name="Ahrendt S.R."/>
            <person name="Quandt C.A."/>
            <person name="Ciobanu D."/>
            <person name="Clum A."/>
            <person name="Salamov A."/>
            <person name="Andreopoulos B."/>
            <person name="Cheng J.F."/>
            <person name="Woyke T."/>
            <person name="Pelin A."/>
            <person name="Henrissat B."/>
            <person name="Reynolds N.K."/>
            <person name="Benny G.L."/>
            <person name="Smith M.E."/>
            <person name="James T.Y."/>
            <person name="Grigoriev I.V."/>
        </authorList>
    </citation>
    <scope>NUCLEOTIDE SEQUENCE [LARGE SCALE GENOMIC DNA]</scope>
</reference>
<evidence type="ECO:0000256" key="6">
    <source>
        <dbReference type="ARBA" id="ARBA00022692"/>
    </source>
</evidence>
<comment type="subcellular location">
    <subcellularLocation>
        <location evidence="14">Endoplasmic reticulum membrane</location>
        <topology evidence="14">Multi-pass membrane protein</topology>
    </subcellularLocation>
    <subcellularLocation>
        <location evidence="1">Membrane</location>
        <topology evidence="1">Multi-pass membrane protein</topology>
    </subcellularLocation>
</comment>
<dbReference type="GO" id="GO:0102158">
    <property type="term" value="F:very-long-chain (3R)-3-hydroxyacyl-CoA dehydratase activity"/>
    <property type="evidence" value="ECO:0007669"/>
    <property type="project" value="UniProtKB-EC"/>
</dbReference>
<keyword evidence="6 14" id="KW-0812">Transmembrane</keyword>
<feature type="transmembrane region" description="Helical" evidence="14">
    <location>
        <begin position="83"/>
        <end position="101"/>
    </location>
</feature>
<evidence type="ECO:0000256" key="9">
    <source>
        <dbReference type="ARBA" id="ARBA00023098"/>
    </source>
</evidence>
<comment type="caution">
    <text evidence="14">Lacks conserved residue(s) required for the propagation of feature annotation.</text>
</comment>
<dbReference type="GO" id="GO:0005789">
    <property type="term" value="C:endoplasmic reticulum membrane"/>
    <property type="evidence" value="ECO:0007669"/>
    <property type="project" value="UniProtKB-SubCell"/>
</dbReference>
<evidence type="ECO:0000256" key="2">
    <source>
        <dbReference type="ARBA" id="ARBA00005194"/>
    </source>
</evidence>
<gene>
    <name evidence="15" type="ORF">BDK51DRAFT_32943</name>
</gene>
<evidence type="ECO:0000313" key="15">
    <source>
        <dbReference type="EMBL" id="RKO93861.1"/>
    </source>
</evidence>
<keyword evidence="12 14" id="KW-0456">Lyase</keyword>
<comment type="function">
    <text evidence="14">Catalyzes the third of the four reactions of the long-chain fatty acids elongation cycle. This endoplasmic reticulum-bound enzymatic process, allows the addition of two carbons to the chain of long- and very long-chain fatty acids/VLCFAs per cycle. This enzyme catalyzes the dehydration of the 3-hydroxyacyl-CoA intermediate into trans-2,3-enoyl-CoA, within each cycle of fatty acid elongation. Thereby, it participates to the production of VLCFAs of different chain lengths that are involved in multiple biological processes as precursors of membrane lipids and lipid mediators.</text>
</comment>
<dbReference type="PANTHER" id="PTHR11035">
    <property type="entry name" value="VERY-LONG-CHAIN (3R)-3-HYDROXYACYL-COA DEHYDRATASE"/>
    <property type="match status" value="1"/>
</dbReference>
<proteinExistence type="inferred from homology"/>
<keyword evidence="7 14" id="KW-0276">Fatty acid metabolism</keyword>
<accession>A0A4P9WLF1</accession>
<dbReference type="OrthoDB" id="46988at2759"/>
<comment type="pathway">
    <text evidence="2 14">Lipid metabolism; fatty acid biosynthesis.</text>
</comment>
<keyword evidence="11 14" id="KW-0275">Fatty acid biosynthesis</keyword>
<dbReference type="EC" id="4.2.1.134" evidence="4 14"/>
<sequence>MEVLGGESPELETARMGLGMLRSSMLFRVSSRLFLVWGVCYPFDAPIVRENWAFSTMVAAWGIAEVIRYTYYALNITGSKPVWLLWCRYNFFLVLYPIGAGSEWILLLKVHTPAYAMDTNLSYLFGLIGLLYPHGLKRMYCYMMDQREKYLNSPAAVPVPEKEE</sequence>
<dbReference type="AlphaFoldDB" id="A0A4P9WLF1"/>
<evidence type="ECO:0000256" key="3">
    <source>
        <dbReference type="ARBA" id="ARBA00007811"/>
    </source>
</evidence>
<dbReference type="UniPathway" id="UPA00094"/>
<evidence type="ECO:0000256" key="8">
    <source>
        <dbReference type="ARBA" id="ARBA00022989"/>
    </source>
</evidence>
<dbReference type="GO" id="GO:0030497">
    <property type="term" value="P:fatty acid elongation"/>
    <property type="evidence" value="ECO:0007669"/>
    <property type="project" value="TreeGrafter"/>
</dbReference>
<dbReference type="GO" id="GO:0042761">
    <property type="term" value="P:very long-chain fatty acid biosynthetic process"/>
    <property type="evidence" value="ECO:0007669"/>
    <property type="project" value="TreeGrafter"/>
</dbReference>
<keyword evidence="16" id="KW-1185">Reference proteome</keyword>
<evidence type="ECO:0000256" key="1">
    <source>
        <dbReference type="ARBA" id="ARBA00004141"/>
    </source>
</evidence>
<organism evidence="15 16">
    <name type="scientific">Blyttiomyces helicus</name>
    <dbReference type="NCBI Taxonomy" id="388810"/>
    <lineage>
        <taxon>Eukaryota</taxon>
        <taxon>Fungi</taxon>
        <taxon>Fungi incertae sedis</taxon>
        <taxon>Chytridiomycota</taxon>
        <taxon>Chytridiomycota incertae sedis</taxon>
        <taxon>Chytridiomycetes</taxon>
        <taxon>Chytridiomycetes incertae sedis</taxon>
        <taxon>Blyttiomyces</taxon>
    </lineage>
</organism>
<evidence type="ECO:0000256" key="4">
    <source>
        <dbReference type="ARBA" id="ARBA00013122"/>
    </source>
</evidence>
<keyword evidence="14" id="KW-0256">Endoplasmic reticulum</keyword>
<evidence type="ECO:0000256" key="12">
    <source>
        <dbReference type="ARBA" id="ARBA00023239"/>
    </source>
</evidence>
<evidence type="ECO:0000256" key="5">
    <source>
        <dbReference type="ARBA" id="ARBA00022516"/>
    </source>
</evidence>
<dbReference type="GO" id="GO:0030148">
    <property type="term" value="P:sphingolipid biosynthetic process"/>
    <property type="evidence" value="ECO:0007669"/>
    <property type="project" value="TreeGrafter"/>
</dbReference>
<keyword evidence="8 14" id="KW-1133">Transmembrane helix</keyword>
<name>A0A4P9WLF1_9FUNG</name>
<evidence type="ECO:0000256" key="7">
    <source>
        <dbReference type="ARBA" id="ARBA00022832"/>
    </source>
</evidence>
<dbReference type="Pfam" id="PF04387">
    <property type="entry name" value="PTPLA"/>
    <property type="match status" value="1"/>
</dbReference>
<comment type="catalytic activity">
    <reaction evidence="13 14">
        <text>a very-long-chain (3R)-3-hydroxyacyl-CoA = a very-long-chain (2E)-enoyl-CoA + H2O</text>
        <dbReference type="Rhea" id="RHEA:45812"/>
        <dbReference type="ChEBI" id="CHEBI:15377"/>
        <dbReference type="ChEBI" id="CHEBI:83728"/>
        <dbReference type="ChEBI" id="CHEBI:85440"/>
        <dbReference type="EC" id="4.2.1.134"/>
    </reaction>
</comment>
<evidence type="ECO:0000256" key="10">
    <source>
        <dbReference type="ARBA" id="ARBA00023136"/>
    </source>
</evidence>
<dbReference type="EMBL" id="KZ994091">
    <property type="protein sequence ID" value="RKO93861.1"/>
    <property type="molecule type" value="Genomic_DNA"/>
</dbReference>
<evidence type="ECO:0000256" key="11">
    <source>
        <dbReference type="ARBA" id="ARBA00023160"/>
    </source>
</evidence>
<evidence type="ECO:0000256" key="13">
    <source>
        <dbReference type="ARBA" id="ARBA00036671"/>
    </source>
</evidence>
<feature type="transmembrane region" description="Helical" evidence="14">
    <location>
        <begin position="51"/>
        <end position="71"/>
    </location>
</feature>
<keyword evidence="5 14" id="KW-0444">Lipid biosynthesis</keyword>
<evidence type="ECO:0000313" key="16">
    <source>
        <dbReference type="Proteomes" id="UP000269721"/>
    </source>
</evidence>
<comment type="similarity">
    <text evidence="3 14">Belongs to the very long-chain fatty acids dehydratase HACD family.</text>
</comment>
<dbReference type="Proteomes" id="UP000269721">
    <property type="component" value="Unassembled WGS sequence"/>
</dbReference>
<keyword evidence="9 14" id="KW-0443">Lipid metabolism</keyword>
<protein>
    <recommendedName>
        <fullName evidence="4 14">Very-long-chain (3R)-3-hydroxyacyl-CoA dehydratase</fullName>
        <ecNumber evidence="4 14">4.2.1.134</ecNumber>
    </recommendedName>
</protein>
<evidence type="ECO:0000256" key="14">
    <source>
        <dbReference type="RuleBase" id="RU363109"/>
    </source>
</evidence>
<dbReference type="PANTHER" id="PTHR11035:SF3">
    <property type="entry name" value="VERY-LONG-CHAIN (3R)-3-HYDROXYACYL-COA DEHYDRATASE"/>
    <property type="match status" value="1"/>
</dbReference>
<dbReference type="InterPro" id="IPR007482">
    <property type="entry name" value="Tyr_Pase-like_PTPLA"/>
</dbReference>